<evidence type="ECO:0000313" key="2">
    <source>
        <dbReference type="EMBL" id="TNN38883.1"/>
    </source>
</evidence>
<proteinExistence type="predicted"/>
<protein>
    <submittedName>
        <fullName evidence="2">Uncharacterized protein</fullName>
    </submittedName>
</protein>
<name>A0A4Z2FDM8_9TELE</name>
<evidence type="ECO:0000313" key="3">
    <source>
        <dbReference type="Proteomes" id="UP000314294"/>
    </source>
</evidence>
<keyword evidence="3" id="KW-1185">Reference proteome</keyword>
<keyword evidence="1" id="KW-0812">Transmembrane</keyword>
<accession>A0A4Z2FDM8</accession>
<dbReference type="AlphaFoldDB" id="A0A4Z2FDM8"/>
<evidence type="ECO:0000256" key="1">
    <source>
        <dbReference type="SAM" id="Phobius"/>
    </source>
</evidence>
<keyword evidence="1" id="KW-1133">Transmembrane helix</keyword>
<keyword evidence="1" id="KW-0472">Membrane</keyword>
<dbReference type="Proteomes" id="UP000314294">
    <property type="component" value="Unassembled WGS sequence"/>
</dbReference>
<gene>
    <name evidence="2" type="ORF">EYF80_050946</name>
</gene>
<organism evidence="2 3">
    <name type="scientific">Liparis tanakae</name>
    <name type="common">Tanaka's snailfish</name>
    <dbReference type="NCBI Taxonomy" id="230148"/>
    <lineage>
        <taxon>Eukaryota</taxon>
        <taxon>Metazoa</taxon>
        <taxon>Chordata</taxon>
        <taxon>Craniata</taxon>
        <taxon>Vertebrata</taxon>
        <taxon>Euteleostomi</taxon>
        <taxon>Actinopterygii</taxon>
        <taxon>Neopterygii</taxon>
        <taxon>Teleostei</taxon>
        <taxon>Neoteleostei</taxon>
        <taxon>Acanthomorphata</taxon>
        <taxon>Eupercaria</taxon>
        <taxon>Perciformes</taxon>
        <taxon>Cottioidei</taxon>
        <taxon>Cottales</taxon>
        <taxon>Liparidae</taxon>
        <taxon>Liparis</taxon>
    </lineage>
</organism>
<feature type="transmembrane region" description="Helical" evidence="1">
    <location>
        <begin position="42"/>
        <end position="61"/>
    </location>
</feature>
<sequence>MRRMNEGVGGGGGGGGGGGRGGWIHECAVQMYVSLGHGLPPALPLAVLLVGLFFTLSLRLGNLALDSLVARSVGSVLHPKPPSAEHTEICGEWNGWMDSDWEA</sequence>
<dbReference type="EMBL" id="SRLO01001328">
    <property type="protein sequence ID" value="TNN38883.1"/>
    <property type="molecule type" value="Genomic_DNA"/>
</dbReference>
<reference evidence="2 3" key="1">
    <citation type="submission" date="2019-03" db="EMBL/GenBank/DDBJ databases">
        <title>First draft genome of Liparis tanakae, snailfish: a comprehensive survey of snailfish specific genes.</title>
        <authorList>
            <person name="Kim W."/>
            <person name="Song I."/>
            <person name="Jeong J.-H."/>
            <person name="Kim D."/>
            <person name="Kim S."/>
            <person name="Ryu S."/>
            <person name="Song J.Y."/>
            <person name="Lee S.K."/>
        </authorList>
    </citation>
    <scope>NUCLEOTIDE SEQUENCE [LARGE SCALE GENOMIC DNA]</scope>
    <source>
        <tissue evidence="2">Muscle</tissue>
    </source>
</reference>
<comment type="caution">
    <text evidence="2">The sequence shown here is derived from an EMBL/GenBank/DDBJ whole genome shotgun (WGS) entry which is preliminary data.</text>
</comment>